<dbReference type="Proteomes" id="UP001652625">
    <property type="component" value="Chromosome 14"/>
</dbReference>
<reference evidence="7" key="1">
    <citation type="submission" date="2025-08" db="UniProtKB">
        <authorList>
            <consortium name="RefSeq"/>
        </authorList>
    </citation>
    <scope>IDENTIFICATION</scope>
</reference>
<dbReference type="PANTHER" id="PTHR23291">
    <property type="entry name" value="BAX INHIBITOR-RELATED"/>
    <property type="match status" value="1"/>
</dbReference>
<accession>A0ABM4DJA3</accession>
<dbReference type="GeneID" id="100202243"/>
<evidence type="ECO:0000256" key="2">
    <source>
        <dbReference type="ARBA" id="ARBA00022692"/>
    </source>
</evidence>
<evidence type="ECO:0000313" key="7">
    <source>
        <dbReference type="RefSeq" id="XP_065674581.1"/>
    </source>
</evidence>
<feature type="transmembrane region" description="Helical" evidence="5">
    <location>
        <begin position="68"/>
        <end position="87"/>
    </location>
</feature>
<evidence type="ECO:0000256" key="4">
    <source>
        <dbReference type="ARBA" id="ARBA00023136"/>
    </source>
</evidence>
<organism evidence="6 7">
    <name type="scientific">Hydra vulgaris</name>
    <name type="common">Hydra</name>
    <name type="synonym">Hydra attenuata</name>
    <dbReference type="NCBI Taxonomy" id="6087"/>
    <lineage>
        <taxon>Eukaryota</taxon>
        <taxon>Metazoa</taxon>
        <taxon>Cnidaria</taxon>
        <taxon>Hydrozoa</taxon>
        <taxon>Hydroidolina</taxon>
        <taxon>Anthoathecata</taxon>
        <taxon>Aplanulata</taxon>
        <taxon>Hydridae</taxon>
        <taxon>Hydra</taxon>
    </lineage>
</organism>
<feature type="transmembrane region" description="Helical" evidence="5">
    <location>
        <begin position="36"/>
        <end position="56"/>
    </location>
</feature>
<proteinExistence type="inferred from homology"/>
<evidence type="ECO:0000313" key="6">
    <source>
        <dbReference type="Proteomes" id="UP001652625"/>
    </source>
</evidence>
<protein>
    <submittedName>
        <fullName evidence="7">Protein lifeguard 4 isoform X2</fullName>
    </submittedName>
</protein>
<name>A0ABM4DJA3_HYDVU</name>
<dbReference type="PANTHER" id="PTHR23291:SF50">
    <property type="entry name" value="PROTEIN LIFEGUARD 4"/>
    <property type="match status" value="1"/>
</dbReference>
<feature type="transmembrane region" description="Helical" evidence="5">
    <location>
        <begin position="176"/>
        <end position="196"/>
    </location>
</feature>
<feature type="transmembrane region" description="Helical" evidence="5">
    <location>
        <begin position="96"/>
        <end position="114"/>
    </location>
</feature>
<sequence length="236" mass="26504">MVDIEGSFSKNERDDFYSVTVAQSSLQVRLGFIRKVYGILSTQLFTTTLVGALFMYNDNIKQFVQQSPNLLLFGLIATIGLIIALGIKRKDSPTNFYLLAAFTLIEAYTVGTIVTFYDQFIVLEAFGLTMAVVVALTIYTFQSKKDFSAWGAGLFAMLWIIVLAGFLQIFIRNEMFELILAVAGAILFAGFIVFDTHMMIHKLSPEEYILAAINLYLDIINLFLEILKILNAAKRN</sequence>
<feature type="transmembrane region" description="Helical" evidence="5">
    <location>
        <begin position="120"/>
        <end position="141"/>
    </location>
</feature>
<comment type="similarity">
    <text evidence="5">Belongs to the BI1 family.</text>
</comment>
<dbReference type="InterPro" id="IPR006214">
    <property type="entry name" value="Bax_inhibitor_1-related"/>
</dbReference>
<keyword evidence="3 5" id="KW-1133">Transmembrane helix</keyword>
<evidence type="ECO:0000256" key="1">
    <source>
        <dbReference type="ARBA" id="ARBA00004141"/>
    </source>
</evidence>
<evidence type="ECO:0000256" key="3">
    <source>
        <dbReference type="ARBA" id="ARBA00022989"/>
    </source>
</evidence>
<comment type="subcellular location">
    <subcellularLocation>
        <location evidence="1">Membrane</location>
        <topology evidence="1">Multi-pass membrane protein</topology>
    </subcellularLocation>
</comment>
<keyword evidence="6" id="KW-1185">Reference proteome</keyword>
<keyword evidence="2 5" id="KW-0812">Transmembrane</keyword>
<feature type="transmembrane region" description="Helical" evidence="5">
    <location>
        <begin position="148"/>
        <end position="170"/>
    </location>
</feature>
<evidence type="ECO:0000256" key="5">
    <source>
        <dbReference type="RuleBase" id="RU004379"/>
    </source>
</evidence>
<dbReference type="Pfam" id="PF01027">
    <property type="entry name" value="Bax1-I"/>
    <property type="match status" value="1"/>
</dbReference>
<dbReference type="RefSeq" id="XP_065674581.1">
    <property type="nucleotide sequence ID" value="XM_065818509.1"/>
</dbReference>
<gene>
    <name evidence="7" type="primary">LOC100202243</name>
</gene>
<keyword evidence="4 5" id="KW-0472">Membrane</keyword>